<feature type="transmembrane region" description="Helical" evidence="6">
    <location>
        <begin position="6"/>
        <end position="25"/>
    </location>
</feature>
<dbReference type="PANTHER" id="PTHR42770:SF15">
    <property type="entry name" value="GLUTAMATE_GAMMA-AMINOBUTYRATE ANTIPORTER-RELATED"/>
    <property type="match status" value="1"/>
</dbReference>
<comment type="subcellular location">
    <subcellularLocation>
        <location evidence="1">Membrane</location>
        <topology evidence="1">Multi-pass membrane protein</topology>
    </subcellularLocation>
</comment>
<evidence type="ECO:0000256" key="6">
    <source>
        <dbReference type="SAM" id="Phobius"/>
    </source>
</evidence>
<feature type="transmembrane region" description="Helical" evidence="6">
    <location>
        <begin position="57"/>
        <end position="75"/>
    </location>
</feature>
<evidence type="ECO:0008006" key="9">
    <source>
        <dbReference type="Google" id="ProtNLM"/>
    </source>
</evidence>
<evidence type="ECO:0000313" key="7">
    <source>
        <dbReference type="EMBL" id="SHI20297.1"/>
    </source>
</evidence>
<keyword evidence="5 6" id="KW-0472">Membrane</keyword>
<gene>
    <name evidence="7" type="ORF">SAMN02746098_03075</name>
</gene>
<accession>A0A1M5Z7R9</accession>
<protein>
    <recommendedName>
        <fullName evidence="9">Amino acid permease</fullName>
    </recommendedName>
</protein>
<feature type="transmembrane region" description="Helical" evidence="6">
    <location>
        <begin position="152"/>
        <end position="171"/>
    </location>
</feature>
<feature type="transmembrane region" description="Helical" evidence="6">
    <location>
        <begin position="81"/>
        <end position="103"/>
    </location>
</feature>
<keyword evidence="8" id="KW-1185">Reference proteome</keyword>
<keyword evidence="2" id="KW-0813">Transport</keyword>
<evidence type="ECO:0000256" key="5">
    <source>
        <dbReference type="ARBA" id="ARBA00023136"/>
    </source>
</evidence>
<evidence type="ECO:0000256" key="3">
    <source>
        <dbReference type="ARBA" id="ARBA00022692"/>
    </source>
</evidence>
<proteinExistence type="predicted"/>
<dbReference type="Proteomes" id="UP000183954">
    <property type="component" value="Unassembled WGS sequence"/>
</dbReference>
<evidence type="ECO:0000256" key="4">
    <source>
        <dbReference type="ARBA" id="ARBA00022989"/>
    </source>
</evidence>
<keyword evidence="4 6" id="KW-1133">Transmembrane helix</keyword>
<dbReference type="InterPro" id="IPR050367">
    <property type="entry name" value="APC_superfamily"/>
</dbReference>
<reference evidence="8" key="1">
    <citation type="submission" date="2016-11" db="EMBL/GenBank/DDBJ databases">
        <authorList>
            <person name="Varghese N."/>
            <person name="Submissions S."/>
        </authorList>
    </citation>
    <scope>NUCLEOTIDE SEQUENCE [LARGE SCALE GENOMIC DNA]</scope>
    <source>
        <strain evidence="8">DSM 15449</strain>
    </source>
</reference>
<evidence type="ECO:0000256" key="2">
    <source>
        <dbReference type="ARBA" id="ARBA00022448"/>
    </source>
</evidence>
<dbReference type="EMBL" id="FQXJ01000010">
    <property type="protein sequence ID" value="SHI20297.1"/>
    <property type="molecule type" value="Genomic_DNA"/>
</dbReference>
<dbReference type="OrthoDB" id="92719at2"/>
<organism evidence="7 8">
    <name type="scientific">Desulfosporosinus lacus DSM 15449</name>
    <dbReference type="NCBI Taxonomy" id="1121420"/>
    <lineage>
        <taxon>Bacteria</taxon>
        <taxon>Bacillati</taxon>
        <taxon>Bacillota</taxon>
        <taxon>Clostridia</taxon>
        <taxon>Eubacteriales</taxon>
        <taxon>Desulfitobacteriaceae</taxon>
        <taxon>Desulfosporosinus</taxon>
    </lineage>
</organism>
<dbReference type="STRING" id="1121420.SAMN02746098_03075"/>
<dbReference type="PANTHER" id="PTHR42770">
    <property type="entry name" value="AMINO ACID TRANSPORTER-RELATED"/>
    <property type="match status" value="1"/>
</dbReference>
<evidence type="ECO:0000256" key="1">
    <source>
        <dbReference type="ARBA" id="ARBA00004141"/>
    </source>
</evidence>
<sequence length="183" mass="20315">MDRFFGISTVLALTGAFFTLAYAPLKQIIEGTSKELWPGKMSIVEDGMPKNAMGVQYTVVVAMILLVSFGGEAAVKFFNKLVLMTNVAMTLPYMFISASFAAFKKNQTIKKPFKIFKSYHSALIWTVMVTFTVGFANFFTIIQPAIDGDLSSTIWSIAGPLFFSIVALLRYTNYERKPNSVTP</sequence>
<name>A0A1M5Z7R9_9FIRM</name>
<dbReference type="AlphaFoldDB" id="A0A1M5Z7R9"/>
<feature type="transmembrane region" description="Helical" evidence="6">
    <location>
        <begin position="123"/>
        <end position="146"/>
    </location>
</feature>
<evidence type="ECO:0000313" key="8">
    <source>
        <dbReference type="Proteomes" id="UP000183954"/>
    </source>
</evidence>
<dbReference type="GO" id="GO:0016020">
    <property type="term" value="C:membrane"/>
    <property type="evidence" value="ECO:0007669"/>
    <property type="project" value="UniProtKB-SubCell"/>
</dbReference>
<keyword evidence="3 6" id="KW-0812">Transmembrane</keyword>
<dbReference type="Gene3D" id="1.20.1740.10">
    <property type="entry name" value="Amino acid/polyamine transporter I"/>
    <property type="match status" value="1"/>
</dbReference>